<feature type="transmembrane region" description="Helical" evidence="6">
    <location>
        <begin position="308"/>
        <end position="334"/>
    </location>
</feature>
<dbReference type="InterPro" id="IPR025405">
    <property type="entry name" value="DUF4131"/>
</dbReference>
<dbReference type="PANTHER" id="PTHR30619">
    <property type="entry name" value="DNA INTERNALIZATION/COMPETENCE PROTEIN COMEC/REC2"/>
    <property type="match status" value="1"/>
</dbReference>
<feature type="domain" description="ComEC/Rec2-related protein" evidence="7">
    <location>
        <begin position="250"/>
        <end position="517"/>
    </location>
</feature>
<comment type="caution">
    <text evidence="9">The sequence shown here is derived from an EMBL/GenBank/DDBJ whole genome shotgun (WGS) entry which is preliminary data.</text>
</comment>
<keyword evidence="3 6" id="KW-0812">Transmembrane</keyword>
<feature type="transmembrane region" description="Helical" evidence="6">
    <location>
        <begin position="47"/>
        <end position="68"/>
    </location>
</feature>
<evidence type="ECO:0000256" key="4">
    <source>
        <dbReference type="ARBA" id="ARBA00022989"/>
    </source>
</evidence>
<evidence type="ECO:0000313" key="10">
    <source>
        <dbReference type="Proteomes" id="UP000293331"/>
    </source>
</evidence>
<feature type="transmembrane region" description="Helical" evidence="6">
    <location>
        <begin position="346"/>
        <end position="363"/>
    </location>
</feature>
<feature type="transmembrane region" description="Helical" evidence="6">
    <location>
        <begin position="404"/>
        <end position="426"/>
    </location>
</feature>
<feature type="transmembrane region" description="Helical" evidence="6">
    <location>
        <begin position="375"/>
        <end position="392"/>
    </location>
</feature>
<sequence length="709" mass="79512">MALDFGLNYINMIATHKGEIPVVVLLLPFLAGISGGLFNLGANNTFILVPLIFCSLLFIGLNLAYAPLRLFKARWLGGALFYSILFLLGWFIIVQHNELNKAGHFTKAPTQYLVATITSEPKVKDDMVRFTTDIKQSINSGQNKTTSGTLLVTIKDELARNLYYGEQLLIPAKYTAIDPPFNPGEFNYKQYLANKNVYYQAFFYPKQYKVMGSEKGNPVIAYALQLRQNLVDKLKANMHDTTAIAVASTLILGYKADLSNDVLQAYSKTGTIHILSVSGGHVAILYLLLGYALGFLDGYRRVKLIKAILIISLIWAYALLTGFSPAVCRAAVMISLVITGKTYSRYINTLNLLAASAFVLLLYDPFLLTDVGFQLSYLAVSGLVVFQPMVYNWFSFKNWAADKVWLACSVSIAAQVITFPLSAYYFHQFPVYFLVSNLMIIIPMSIIMYSGLLLLALPQIPYISNALGYVLEHTILLMNKALAFIEHSPYASISKIWLSKLEYLLLYAIIILCFYFLYDKKKWLIKAALACVLFLGISVSLKKYHADNTASITFLNLRKHTGIVFKDGTKGVVLSDLPETDKNFKYSVQPCLDSSRIRDYKVYPLNKNIQLPYLLKQGNLIQFKNKKLLLLNDTPPIQSIPRQLAIDYLFVSNNAFIDTAYVKNKTLIIGAGNSDSYIAVFKQNAVGILVTYKVLKRNKSFSIASKTYK</sequence>
<proteinExistence type="predicted"/>
<keyword evidence="2" id="KW-1003">Cell membrane</keyword>
<feature type="transmembrane region" description="Helical" evidence="6">
    <location>
        <begin position="438"/>
        <end position="460"/>
    </location>
</feature>
<dbReference type="EMBL" id="SEWG01000001">
    <property type="protein sequence ID" value="RYU92027.1"/>
    <property type="molecule type" value="Genomic_DNA"/>
</dbReference>
<keyword evidence="5 6" id="KW-0472">Membrane</keyword>
<dbReference type="RefSeq" id="WP_129874757.1">
    <property type="nucleotide sequence ID" value="NZ_SEWG01000001.1"/>
</dbReference>
<evidence type="ECO:0000259" key="7">
    <source>
        <dbReference type="Pfam" id="PF03772"/>
    </source>
</evidence>
<organism evidence="9 10">
    <name type="scientific">Mucilaginibacter terrigena</name>
    <dbReference type="NCBI Taxonomy" id="2492395"/>
    <lineage>
        <taxon>Bacteria</taxon>
        <taxon>Pseudomonadati</taxon>
        <taxon>Bacteroidota</taxon>
        <taxon>Sphingobacteriia</taxon>
        <taxon>Sphingobacteriales</taxon>
        <taxon>Sphingobacteriaceae</taxon>
        <taxon>Mucilaginibacter</taxon>
    </lineage>
</organism>
<name>A0A4Q5LRF8_9SPHI</name>
<dbReference type="InterPro" id="IPR004477">
    <property type="entry name" value="ComEC_N"/>
</dbReference>
<evidence type="ECO:0000256" key="5">
    <source>
        <dbReference type="ARBA" id="ARBA00023136"/>
    </source>
</evidence>
<gene>
    <name evidence="9" type="ORF">EWM62_00890</name>
</gene>
<dbReference type="NCBIfam" id="TIGR00360">
    <property type="entry name" value="ComEC_N-term"/>
    <property type="match status" value="1"/>
</dbReference>
<dbReference type="Proteomes" id="UP000293331">
    <property type="component" value="Unassembled WGS sequence"/>
</dbReference>
<feature type="transmembrane region" description="Helical" evidence="6">
    <location>
        <begin position="274"/>
        <end position="296"/>
    </location>
</feature>
<accession>A0A4Q5LRF8</accession>
<evidence type="ECO:0000259" key="8">
    <source>
        <dbReference type="Pfam" id="PF13567"/>
    </source>
</evidence>
<evidence type="ECO:0000256" key="6">
    <source>
        <dbReference type="SAM" id="Phobius"/>
    </source>
</evidence>
<dbReference type="InterPro" id="IPR052159">
    <property type="entry name" value="Competence_DNA_uptake"/>
</dbReference>
<dbReference type="AlphaFoldDB" id="A0A4Q5LRF8"/>
<feature type="domain" description="DUF4131" evidence="8">
    <location>
        <begin position="50"/>
        <end position="204"/>
    </location>
</feature>
<dbReference type="PANTHER" id="PTHR30619:SF1">
    <property type="entry name" value="RECOMBINATION PROTEIN 2"/>
    <property type="match status" value="1"/>
</dbReference>
<evidence type="ECO:0000256" key="1">
    <source>
        <dbReference type="ARBA" id="ARBA00004651"/>
    </source>
</evidence>
<comment type="subcellular location">
    <subcellularLocation>
        <location evidence="1">Cell membrane</location>
        <topology evidence="1">Multi-pass membrane protein</topology>
    </subcellularLocation>
</comment>
<dbReference type="Pfam" id="PF13567">
    <property type="entry name" value="DUF4131"/>
    <property type="match status" value="1"/>
</dbReference>
<feature type="transmembrane region" description="Helical" evidence="6">
    <location>
        <begin position="523"/>
        <end position="541"/>
    </location>
</feature>
<dbReference type="GO" id="GO:0005886">
    <property type="term" value="C:plasma membrane"/>
    <property type="evidence" value="ECO:0007669"/>
    <property type="project" value="UniProtKB-SubCell"/>
</dbReference>
<evidence type="ECO:0000313" key="9">
    <source>
        <dbReference type="EMBL" id="RYU92027.1"/>
    </source>
</evidence>
<keyword evidence="4 6" id="KW-1133">Transmembrane helix</keyword>
<dbReference type="Pfam" id="PF03772">
    <property type="entry name" value="Competence"/>
    <property type="match status" value="1"/>
</dbReference>
<evidence type="ECO:0000256" key="3">
    <source>
        <dbReference type="ARBA" id="ARBA00022692"/>
    </source>
</evidence>
<reference evidence="9 10" key="1">
    <citation type="submission" date="2019-02" db="EMBL/GenBank/DDBJ databases">
        <title>Bacterial novel species Mucilaginibacter sp. 17JY9-4 isolated from soil.</title>
        <authorList>
            <person name="Jung H.-Y."/>
        </authorList>
    </citation>
    <scope>NUCLEOTIDE SEQUENCE [LARGE SCALE GENOMIC DNA]</scope>
    <source>
        <strain evidence="9 10">17JY9-4</strain>
    </source>
</reference>
<keyword evidence="10" id="KW-1185">Reference proteome</keyword>
<dbReference type="OrthoDB" id="9761531at2"/>
<protein>
    <submittedName>
        <fullName evidence="9">ComEC family competence protein</fullName>
    </submittedName>
</protein>
<evidence type="ECO:0000256" key="2">
    <source>
        <dbReference type="ARBA" id="ARBA00022475"/>
    </source>
</evidence>
<feature type="transmembrane region" description="Helical" evidence="6">
    <location>
        <begin position="74"/>
        <end position="94"/>
    </location>
</feature>
<feature type="transmembrane region" description="Helical" evidence="6">
    <location>
        <begin position="20"/>
        <end position="40"/>
    </location>
</feature>
<feature type="transmembrane region" description="Helical" evidence="6">
    <location>
        <begin position="497"/>
        <end position="517"/>
    </location>
</feature>